<comment type="similarity">
    <text evidence="2">Belongs to the transpeptidase family.</text>
</comment>
<feature type="region of interest" description="Disordered" evidence="4">
    <location>
        <begin position="1"/>
        <end position="84"/>
    </location>
</feature>
<dbReference type="InterPro" id="IPR005311">
    <property type="entry name" value="PBP_dimer"/>
</dbReference>
<dbReference type="Gene3D" id="3.40.710.10">
    <property type="entry name" value="DD-peptidase/beta-lactamase superfamily"/>
    <property type="match status" value="1"/>
</dbReference>
<keyword evidence="5" id="KW-1133">Transmembrane helix</keyword>
<evidence type="ECO:0000256" key="3">
    <source>
        <dbReference type="ARBA" id="ARBA00023136"/>
    </source>
</evidence>
<dbReference type="Pfam" id="PF03717">
    <property type="entry name" value="PBP_dimer"/>
    <property type="match status" value="1"/>
</dbReference>
<dbReference type="InterPro" id="IPR012338">
    <property type="entry name" value="Beta-lactam/transpept-like"/>
</dbReference>
<keyword evidence="8" id="KW-0131">Cell cycle</keyword>
<dbReference type="Gene3D" id="3.90.1310.10">
    <property type="entry name" value="Penicillin-binding protein 2a (Domain 2)"/>
    <property type="match status" value="1"/>
</dbReference>
<dbReference type="SUPFAM" id="SSF56519">
    <property type="entry name" value="Penicillin binding protein dimerisation domain"/>
    <property type="match status" value="1"/>
</dbReference>
<dbReference type="InterPro" id="IPR036138">
    <property type="entry name" value="PBP_dimer_sf"/>
</dbReference>
<comment type="caution">
    <text evidence="8">The sequence shown here is derived from an EMBL/GenBank/DDBJ whole genome shotgun (WGS) entry which is preliminary data.</text>
</comment>
<dbReference type="PANTHER" id="PTHR30627">
    <property type="entry name" value="PEPTIDOGLYCAN D,D-TRANSPEPTIDASE"/>
    <property type="match status" value="1"/>
</dbReference>
<proteinExistence type="inferred from homology"/>
<evidence type="ECO:0000259" key="6">
    <source>
        <dbReference type="Pfam" id="PF00905"/>
    </source>
</evidence>
<evidence type="ECO:0000256" key="2">
    <source>
        <dbReference type="ARBA" id="ARBA00007171"/>
    </source>
</evidence>
<dbReference type="GO" id="GO:0071555">
    <property type="term" value="P:cell wall organization"/>
    <property type="evidence" value="ECO:0007669"/>
    <property type="project" value="TreeGrafter"/>
</dbReference>
<dbReference type="Gene3D" id="3.30.450.330">
    <property type="match status" value="1"/>
</dbReference>
<dbReference type="AlphaFoldDB" id="A0A841IVZ9"/>
<dbReference type="InterPro" id="IPR050515">
    <property type="entry name" value="Beta-lactam/transpept"/>
</dbReference>
<keyword evidence="8" id="KW-0132">Cell division</keyword>
<reference evidence="8 9" key="1">
    <citation type="submission" date="2020-08" db="EMBL/GenBank/DDBJ databases">
        <title>Genomic Encyclopedia of Type Strains, Phase III (KMG-III): the genomes of soil and plant-associated and newly described type strains.</title>
        <authorList>
            <person name="Whitman W."/>
        </authorList>
    </citation>
    <scope>NUCLEOTIDE SEQUENCE [LARGE SCALE GENOMIC DNA]</scope>
    <source>
        <strain evidence="8 9">CECT 8712</strain>
    </source>
</reference>
<evidence type="ECO:0000256" key="5">
    <source>
        <dbReference type="SAM" id="Phobius"/>
    </source>
</evidence>
<feature type="transmembrane region" description="Helical" evidence="5">
    <location>
        <begin position="92"/>
        <end position="111"/>
    </location>
</feature>
<keyword evidence="5" id="KW-0812">Transmembrane</keyword>
<feature type="compositionally biased region" description="Basic and acidic residues" evidence="4">
    <location>
        <begin position="49"/>
        <end position="63"/>
    </location>
</feature>
<feature type="compositionally biased region" description="Basic and acidic residues" evidence="4">
    <location>
        <begin position="1"/>
        <end position="14"/>
    </location>
</feature>
<keyword evidence="9" id="KW-1185">Reference proteome</keyword>
<protein>
    <submittedName>
        <fullName evidence="8">Cell division protein FtsI (Penicillin-binding protein 3)</fullName>
    </submittedName>
</protein>
<sequence length="662" mass="70362">MSTPRDRRPRDPRRPGATGRSGSRPARRPQRASNRPEGAPAARGGAGRAPREARGGAARETRRTPRRRPASPPPPPPLLRRTFRRGDPAKRIRIGGALVLAVLLLFAGRLVQIQGVEAEGYAAAASDLRLRSIDIPTLRGAITDAEGNPFAMSVEVRTVFVDPEEIQEDQRQEVVDELSARFGLDAEEVAEKVDAEPSRYQVVAHDVPPEDWQSLRELGLRGVGAQVDYKRVYPEETGAADLVGFVGSEGYGLEGLEGYLDETLAGEAGAHQVEVGLDGTQIPMAGGLAKEPVPGQDVRLTLDQDIQWYMSQVLAERVEELDAEGGSAIAMRPDTGEILGMADFPSYSPNDIDASSAEQRSNGAVAETFEPGSTNKVITIGAALEEGLTTPETVYTVPYSIEYYDQVFRNSSNDGTQRLTVNGIMAQSSNVGTIKIADQVGAGVLHGYMADFGLGGPTGLDLPGEATGVLTDPDDWWGTQLPSVSIGHSVSVNAVQMASVYATVANGGVRVEPNVIAGTVDADGAFTRADPPERRRVLSEGTAADLALMLEAVTSDEGTAPQARIDGYRVAGKTGTANRINPETGTYEDGGYTATFAGFAPADDPQVVVQVVLHNPQEIYYGGEAAGPVFNDIMSFVLKTLKVPPTETDPPAIRLQESGSTP</sequence>
<dbReference type="GO" id="GO:0051301">
    <property type="term" value="P:cell division"/>
    <property type="evidence" value="ECO:0007669"/>
    <property type="project" value="UniProtKB-KW"/>
</dbReference>
<dbReference type="PANTHER" id="PTHR30627:SF1">
    <property type="entry name" value="PEPTIDOGLYCAN D,D-TRANSPEPTIDASE FTSI"/>
    <property type="match status" value="1"/>
</dbReference>
<keyword evidence="3 5" id="KW-0472">Membrane</keyword>
<feature type="domain" description="Penicillin-binding protein transpeptidase" evidence="6">
    <location>
        <begin position="326"/>
        <end position="634"/>
    </location>
</feature>
<dbReference type="GO" id="GO:0005886">
    <property type="term" value="C:plasma membrane"/>
    <property type="evidence" value="ECO:0007669"/>
    <property type="project" value="TreeGrafter"/>
</dbReference>
<dbReference type="GO" id="GO:0008658">
    <property type="term" value="F:penicillin binding"/>
    <property type="evidence" value="ECO:0007669"/>
    <property type="project" value="InterPro"/>
</dbReference>
<feature type="domain" description="Penicillin-binding protein dimerisation" evidence="7">
    <location>
        <begin position="135"/>
        <end position="282"/>
    </location>
</feature>
<dbReference type="RefSeq" id="WP_184292893.1">
    <property type="nucleotide sequence ID" value="NZ_JACHJO010000010.1"/>
</dbReference>
<evidence type="ECO:0000313" key="8">
    <source>
        <dbReference type="EMBL" id="MBB6121446.1"/>
    </source>
</evidence>
<accession>A0A841IVZ9</accession>
<dbReference type="Proteomes" id="UP000536604">
    <property type="component" value="Unassembled WGS sequence"/>
</dbReference>
<evidence type="ECO:0000313" key="9">
    <source>
        <dbReference type="Proteomes" id="UP000536604"/>
    </source>
</evidence>
<dbReference type="Pfam" id="PF00905">
    <property type="entry name" value="Transpeptidase"/>
    <property type="match status" value="1"/>
</dbReference>
<comment type="subcellular location">
    <subcellularLocation>
        <location evidence="1">Membrane</location>
    </subcellularLocation>
</comment>
<evidence type="ECO:0000259" key="7">
    <source>
        <dbReference type="Pfam" id="PF03717"/>
    </source>
</evidence>
<evidence type="ECO:0000256" key="1">
    <source>
        <dbReference type="ARBA" id="ARBA00004370"/>
    </source>
</evidence>
<dbReference type="EMBL" id="JACHJO010000010">
    <property type="protein sequence ID" value="MBB6121446.1"/>
    <property type="molecule type" value="Genomic_DNA"/>
</dbReference>
<evidence type="ECO:0000256" key="4">
    <source>
        <dbReference type="SAM" id="MobiDB-lite"/>
    </source>
</evidence>
<organism evidence="8 9">
    <name type="scientific">Nocardiopsis algeriensis</name>
    <dbReference type="NCBI Taxonomy" id="1478215"/>
    <lineage>
        <taxon>Bacteria</taxon>
        <taxon>Bacillati</taxon>
        <taxon>Actinomycetota</taxon>
        <taxon>Actinomycetes</taxon>
        <taxon>Streptosporangiales</taxon>
        <taxon>Nocardiopsidaceae</taxon>
        <taxon>Nocardiopsis</taxon>
    </lineage>
</organism>
<name>A0A841IVZ9_9ACTN</name>
<dbReference type="SUPFAM" id="SSF56601">
    <property type="entry name" value="beta-lactamase/transpeptidase-like"/>
    <property type="match status" value="1"/>
</dbReference>
<gene>
    <name evidence="8" type="ORF">FHS13_003415</name>
</gene>
<dbReference type="InterPro" id="IPR001460">
    <property type="entry name" value="PCN-bd_Tpept"/>
</dbReference>